<dbReference type="STRING" id="1118060.GCA_000311845_00870"/>
<comment type="caution">
    <text evidence="4">The sequence shown here is derived from an EMBL/GenBank/DDBJ whole genome shotgun (WGS) entry which is preliminary data.</text>
</comment>
<accession>A0A1Y3U741</accession>
<dbReference type="EMBL" id="NFHO01000001">
    <property type="protein sequence ID" value="OUN44576.1"/>
    <property type="molecule type" value="Genomic_DNA"/>
</dbReference>
<dbReference type="AlphaFoldDB" id="A0A1Y3U741"/>
<dbReference type="Pfam" id="PF04012">
    <property type="entry name" value="PspA_IM30"/>
    <property type="match status" value="1"/>
</dbReference>
<reference evidence="5" key="1">
    <citation type="submission" date="2017-04" db="EMBL/GenBank/DDBJ databases">
        <title>Function of individual gut microbiota members based on whole genome sequencing of pure cultures obtained from chicken caecum.</title>
        <authorList>
            <person name="Medvecky M."/>
            <person name="Cejkova D."/>
            <person name="Polansky O."/>
            <person name="Karasova D."/>
            <person name="Kubasova T."/>
            <person name="Cizek A."/>
            <person name="Rychlik I."/>
        </authorList>
    </citation>
    <scope>NUCLEOTIDE SEQUENCE [LARGE SCALE GENOMIC DNA]</scope>
    <source>
        <strain evidence="5">An70</strain>
    </source>
</reference>
<name>A0A1Y3U741_9ACTN</name>
<dbReference type="RefSeq" id="WP_022350064.1">
    <property type="nucleotide sequence ID" value="NZ_CALUIC010000003.1"/>
</dbReference>
<dbReference type="Proteomes" id="UP000196560">
    <property type="component" value="Unassembled WGS sequence"/>
</dbReference>
<organism evidence="4 5">
    <name type="scientific">Enorma massiliensis</name>
    <dbReference type="NCBI Taxonomy" id="1472761"/>
    <lineage>
        <taxon>Bacteria</taxon>
        <taxon>Bacillati</taxon>
        <taxon>Actinomycetota</taxon>
        <taxon>Coriobacteriia</taxon>
        <taxon>Coriobacteriales</taxon>
        <taxon>Coriobacteriaceae</taxon>
        <taxon>Enorma</taxon>
    </lineage>
</organism>
<keyword evidence="2" id="KW-0175">Coiled coil</keyword>
<dbReference type="eggNOG" id="COG1842">
    <property type="taxonomic scope" value="Bacteria"/>
</dbReference>
<sequence length="226" mass="24701">MGMLDRFTDIIKANVNDLLDRAEDPSKMVDQYLRDLTESLAEVKQETAGVMAEEARTERQVKENEADISKYDGLARAALEAGNEDDARTFLAKKQQLVTKGEGLRAAAEAAHENATKMREMHDKLVGDIEQLKSRREAIKAKVAVAKTQDKVNKMSSAGDRAAGAMSAFDRMEAKADEMLDRSNAMSELSSEPADAAAELEKKYADSASTAAVDAELARLKEEMGL</sequence>
<protein>
    <submittedName>
        <fullName evidence="4">Phage shock protein A</fullName>
    </submittedName>
</protein>
<dbReference type="InterPro" id="IPR007157">
    <property type="entry name" value="PspA_VIPP1"/>
</dbReference>
<dbReference type="PANTHER" id="PTHR31088">
    <property type="entry name" value="MEMBRANE-ASSOCIATED PROTEIN VIPP1, CHLOROPLASTIC"/>
    <property type="match status" value="1"/>
</dbReference>
<evidence type="ECO:0000313" key="4">
    <source>
        <dbReference type="EMBL" id="OUN44576.1"/>
    </source>
</evidence>
<evidence type="ECO:0000256" key="3">
    <source>
        <dbReference type="SAM" id="MobiDB-lite"/>
    </source>
</evidence>
<feature type="coiled-coil region" evidence="2">
    <location>
        <begin position="122"/>
        <end position="149"/>
    </location>
</feature>
<evidence type="ECO:0000313" key="5">
    <source>
        <dbReference type="Proteomes" id="UP000196560"/>
    </source>
</evidence>
<evidence type="ECO:0000256" key="2">
    <source>
        <dbReference type="SAM" id="Coils"/>
    </source>
</evidence>
<proteinExistence type="inferred from homology"/>
<evidence type="ECO:0000256" key="1">
    <source>
        <dbReference type="ARBA" id="ARBA00043985"/>
    </source>
</evidence>
<gene>
    <name evidence="4" type="ORF">B5G21_01185</name>
</gene>
<dbReference type="PANTHER" id="PTHR31088:SF6">
    <property type="entry name" value="PHAGE SHOCK PROTEIN A"/>
    <property type="match status" value="1"/>
</dbReference>
<comment type="similarity">
    <text evidence="1">Belongs to the PspA/Vipp/IM30 family.</text>
</comment>
<feature type="region of interest" description="Disordered" evidence="3">
    <location>
        <begin position="179"/>
        <end position="210"/>
    </location>
</feature>
<keyword evidence="5" id="KW-1185">Reference proteome</keyword>